<dbReference type="SUPFAM" id="SSF103473">
    <property type="entry name" value="MFS general substrate transporter"/>
    <property type="match status" value="1"/>
</dbReference>
<feature type="transmembrane region" description="Helical" evidence="8">
    <location>
        <begin position="114"/>
        <end position="132"/>
    </location>
</feature>
<evidence type="ECO:0000259" key="9">
    <source>
        <dbReference type="PROSITE" id="PS50850"/>
    </source>
</evidence>
<feature type="transmembrane region" description="Helical" evidence="8">
    <location>
        <begin position="169"/>
        <end position="191"/>
    </location>
</feature>
<dbReference type="InterPro" id="IPR004812">
    <property type="entry name" value="Efflux_drug-R_Bcr/CmlA"/>
</dbReference>
<keyword evidence="11" id="KW-1185">Reference proteome</keyword>
<dbReference type="GO" id="GO:0005886">
    <property type="term" value="C:plasma membrane"/>
    <property type="evidence" value="ECO:0007669"/>
    <property type="project" value="UniProtKB-SubCell"/>
</dbReference>
<feature type="transmembrane region" description="Helical" evidence="8">
    <location>
        <begin position="21"/>
        <end position="43"/>
    </location>
</feature>
<evidence type="ECO:0000256" key="5">
    <source>
        <dbReference type="ARBA" id="ARBA00022692"/>
    </source>
</evidence>
<keyword evidence="3 8" id="KW-0813">Transport</keyword>
<accession>A0A420DJY0</accession>
<dbReference type="Gene3D" id="1.20.1720.10">
    <property type="entry name" value="Multidrug resistance protein D"/>
    <property type="match status" value="1"/>
</dbReference>
<dbReference type="GO" id="GO:0042910">
    <property type="term" value="F:xenobiotic transmembrane transporter activity"/>
    <property type="evidence" value="ECO:0007669"/>
    <property type="project" value="InterPro"/>
</dbReference>
<dbReference type="InterPro" id="IPR036259">
    <property type="entry name" value="MFS_trans_sf"/>
</dbReference>
<feature type="transmembrane region" description="Helical" evidence="8">
    <location>
        <begin position="257"/>
        <end position="275"/>
    </location>
</feature>
<organism evidence="10 11">
    <name type="scientific">Sulfitobacter guttiformis</name>
    <dbReference type="NCBI Taxonomy" id="74349"/>
    <lineage>
        <taxon>Bacteria</taxon>
        <taxon>Pseudomonadati</taxon>
        <taxon>Pseudomonadota</taxon>
        <taxon>Alphaproteobacteria</taxon>
        <taxon>Rhodobacterales</taxon>
        <taxon>Roseobacteraceae</taxon>
        <taxon>Sulfitobacter</taxon>
    </lineage>
</organism>
<feature type="domain" description="Major facilitator superfamily (MFS) profile" evidence="9">
    <location>
        <begin position="18"/>
        <end position="404"/>
    </location>
</feature>
<keyword evidence="6 8" id="KW-1133">Transmembrane helix</keyword>
<keyword evidence="5 8" id="KW-0812">Transmembrane</keyword>
<dbReference type="PANTHER" id="PTHR42718:SF46">
    <property type="entry name" value="BLR6921 PROTEIN"/>
    <property type="match status" value="1"/>
</dbReference>
<feature type="transmembrane region" description="Helical" evidence="8">
    <location>
        <begin position="87"/>
        <end position="108"/>
    </location>
</feature>
<dbReference type="CDD" id="cd17320">
    <property type="entry name" value="MFS_MdfA_MDR_like"/>
    <property type="match status" value="1"/>
</dbReference>
<feature type="transmembrane region" description="Helical" evidence="8">
    <location>
        <begin position="378"/>
        <end position="400"/>
    </location>
</feature>
<sequence length="414" mass="44056">MQNIRQDLKPVQLGQRTSPPHILTLILLAGMSACVMNMFLPSLPAMAAHFETDYAVMQLSVAIYLGFSAVLQIFVGPISDKFGRRPVILWGLGIFLLATLGCIFATSIEMFLTFRMAQAAIATSMVLSRAAVRDMYSQDQAASMIGYVTMGMAVVPMISPAIGGVLDEWFGWQAVFWALFALGAATMLLAWADMGETAQASTKSLTAQFREYPELLRSPRFWGYAMAAGFSSGAFFAYLGGAPFVGQEVFGMSPATLGFFFGAPAVGYFVGNFITGRYATRFGVNQMVLWGCGANAFGGTVSLLIFEAGYGSPVSFFGMMTLVGLGNGLTLPNATAGMLSVRPHLAGTASGLGGAIMIGGGAFLSAWVGVLLTPESGAFPLLWMMLVTAVLGLASIALVVHRERQMARKLHKPL</sequence>
<dbReference type="PROSITE" id="PS51257">
    <property type="entry name" value="PROKAR_LIPOPROTEIN"/>
    <property type="match status" value="1"/>
</dbReference>
<dbReference type="GO" id="GO:1990961">
    <property type="term" value="P:xenobiotic detoxification by transmembrane export across the plasma membrane"/>
    <property type="evidence" value="ECO:0007669"/>
    <property type="project" value="InterPro"/>
</dbReference>
<evidence type="ECO:0000256" key="2">
    <source>
        <dbReference type="ARBA" id="ARBA00006236"/>
    </source>
</evidence>
<keyword evidence="8" id="KW-0997">Cell inner membrane</keyword>
<gene>
    <name evidence="10" type="ORF">C8N30_3674</name>
</gene>
<evidence type="ECO:0000313" key="11">
    <source>
        <dbReference type="Proteomes" id="UP000284407"/>
    </source>
</evidence>
<dbReference type="AlphaFoldDB" id="A0A420DJY0"/>
<dbReference type="InterPro" id="IPR020846">
    <property type="entry name" value="MFS_dom"/>
</dbReference>
<dbReference type="InterPro" id="IPR011701">
    <property type="entry name" value="MFS"/>
</dbReference>
<evidence type="ECO:0000256" key="8">
    <source>
        <dbReference type="RuleBase" id="RU365088"/>
    </source>
</evidence>
<feature type="transmembrane region" description="Helical" evidence="8">
    <location>
        <begin position="312"/>
        <end position="331"/>
    </location>
</feature>
<dbReference type="Pfam" id="PF07690">
    <property type="entry name" value="MFS_1"/>
    <property type="match status" value="1"/>
</dbReference>
<evidence type="ECO:0000256" key="3">
    <source>
        <dbReference type="ARBA" id="ARBA00022448"/>
    </source>
</evidence>
<feature type="transmembrane region" description="Helical" evidence="8">
    <location>
        <begin position="352"/>
        <end position="372"/>
    </location>
</feature>
<dbReference type="Proteomes" id="UP000284407">
    <property type="component" value="Unassembled WGS sequence"/>
</dbReference>
<feature type="transmembrane region" description="Helical" evidence="8">
    <location>
        <begin position="55"/>
        <end position="75"/>
    </location>
</feature>
<reference evidence="10 11" key="1">
    <citation type="submission" date="2018-09" db="EMBL/GenBank/DDBJ databases">
        <title>Genomic Encyclopedia of Archaeal and Bacterial Type Strains, Phase II (KMG-II): from individual species to whole genera.</title>
        <authorList>
            <person name="Goeker M."/>
        </authorList>
    </citation>
    <scope>NUCLEOTIDE SEQUENCE [LARGE SCALE GENOMIC DNA]</scope>
    <source>
        <strain evidence="10 11">DSM 11458</strain>
    </source>
</reference>
<evidence type="ECO:0000256" key="7">
    <source>
        <dbReference type="ARBA" id="ARBA00023136"/>
    </source>
</evidence>
<dbReference type="EMBL" id="RAQK01000002">
    <property type="protein sequence ID" value="RKE94546.1"/>
    <property type="molecule type" value="Genomic_DNA"/>
</dbReference>
<protein>
    <recommendedName>
        <fullName evidence="8">Bcr/CflA family efflux transporter</fullName>
    </recommendedName>
</protein>
<keyword evidence="7 8" id="KW-0472">Membrane</keyword>
<dbReference type="InterPro" id="IPR005829">
    <property type="entry name" value="Sugar_transporter_CS"/>
</dbReference>
<evidence type="ECO:0000256" key="6">
    <source>
        <dbReference type="ARBA" id="ARBA00022989"/>
    </source>
</evidence>
<name>A0A420DJY0_9RHOB</name>
<feature type="transmembrane region" description="Helical" evidence="8">
    <location>
        <begin position="144"/>
        <end position="163"/>
    </location>
</feature>
<evidence type="ECO:0000256" key="1">
    <source>
        <dbReference type="ARBA" id="ARBA00004651"/>
    </source>
</evidence>
<comment type="caution">
    <text evidence="10">The sequence shown here is derived from an EMBL/GenBank/DDBJ whole genome shotgun (WGS) entry which is preliminary data.</text>
</comment>
<dbReference type="STRING" id="1443111.Z949_784"/>
<feature type="transmembrane region" description="Helical" evidence="8">
    <location>
        <begin position="221"/>
        <end position="245"/>
    </location>
</feature>
<keyword evidence="4" id="KW-1003">Cell membrane</keyword>
<dbReference type="NCBIfam" id="TIGR00710">
    <property type="entry name" value="efflux_Bcr_CflA"/>
    <property type="match status" value="1"/>
</dbReference>
<dbReference type="PROSITE" id="PS00216">
    <property type="entry name" value="SUGAR_TRANSPORT_1"/>
    <property type="match status" value="1"/>
</dbReference>
<dbReference type="PROSITE" id="PS50850">
    <property type="entry name" value="MFS"/>
    <property type="match status" value="1"/>
</dbReference>
<comment type="subcellular location">
    <subcellularLocation>
        <location evidence="8">Cell inner membrane</location>
        <topology evidence="8">Multi-pass membrane protein</topology>
    </subcellularLocation>
    <subcellularLocation>
        <location evidence="1">Cell membrane</location>
        <topology evidence="1">Multi-pass membrane protein</topology>
    </subcellularLocation>
</comment>
<evidence type="ECO:0000313" key="10">
    <source>
        <dbReference type="EMBL" id="RKE94546.1"/>
    </source>
</evidence>
<evidence type="ECO:0000256" key="4">
    <source>
        <dbReference type="ARBA" id="ARBA00022475"/>
    </source>
</evidence>
<proteinExistence type="inferred from homology"/>
<comment type="similarity">
    <text evidence="2 8">Belongs to the major facilitator superfamily. Bcr/CmlA family.</text>
</comment>
<dbReference type="PANTHER" id="PTHR42718">
    <property type="entry name" value="MAJOR FACILITATOR SUPERFAMILY MULTIDRUG TRANSPORTER MFSC"/>
    <property type="match status" value="1"/>
</dbReference>
<feature type="transmembrane region" description="Helical" evidence="8">
    <location>
        <begin position="287"/>
        <end position="306"/>
    </location>
</feature>
<dbReference type="RefSeq" id="WP_037967806.1">
    <property type="nucleotide sequence ID" value="NZ_RAQK01000002.1"/>
</dbReference>